<keyword evidence="2" id="KW-1185">Reference proteome</keyword>
<keyword evidence="1" id="KW-0560">Oxidoreductase</keyword>
<dbReference type="Gene3D" id="1.10.1530.10">
    <property type="match status" value="1"/>
</dbReference>
<dbReference type="InterPro" id="IPR003767">
    <property type="entry name" value="Malate/L-lactate_DH-like"/>
</dbReference>
<name>A0A0N5AUT6_9BILA</name>
<dbReference type="Proteomes" id="UP000046393">
    <property type="component" value="Unplaced"/>
</dbReference>
<dbReference type="STRING" id="451379.A0A0N5AUT6"/>
<dbReference type="WBParaSite" id="SMUV_0000862901-mRNA-1">
    <property type="protein sequence ID" value="SMUV_0000862901-mRNA-1"/>
    <property type="gene ID" value="SMUV_0000862901"/>
</dbReference>
<evidence type="ECO:0000256" key="1">
    <source>
        <dbReference type="ARBA" id="ARBA00023002"/>
    </source>
</evidence>
<dbReference type="PANTHER" id="PTHR11091">
    <property type="entry name" value="OXIDOREDUCTASE-RELATED"/>
    <property type="match status" value="1"/>
</dbReference>
<dbReference type="SUPFAM" id="SSF89733">
    <property type="entry name" value="L-sulfolactate dehydrogenase-like"/>
    <property type="match status" value="1"/>
</dbReference>
<proteinExistence type="predicted"/>
<reference evidence="3" key="1">
    <citation type="submission" date="2017-02" db="UniProtKB">
        <authorList>
            <consortium name="WormBaseParasite"/>
        </authorList>
    </citation>
    <scope>IDENTIFICATION</scope>
</reference>
<accession>A0A0N5AUT6</accession>
<dbReference type="InterPro" id="IPR043143">
    <property type="entry name" value="Mal/L-sulf/L-lact_DH-like_NADP"/>
</dbReference>
<dbReference type="InterPro" id="IPR043144">
    <property type="entry name" value="Mal/L-sulf/L-lact_DH-like_ah"/>
</dbReference>
<dbReference type="GO" id="GO:0016491">
    <property type="term" value="F:oxidoreductase activity"/>
    <property type="evidence" value="ECO:0007669"/>
    <property type="project" value="UniProtKB-KW"/>
</dbReference>
<dbReference type="PANTHER" id="PTHR11091:SF4">
    <property type="entry name" value="MALATE DEHYDROGENASE"/>
    <property type="match status" value="1"/>
</dbReference>
<protein>
    <submittedName>
        <fullName evidence="3">Malate/L-lactate dehydrogenase</fullName>
    </submittedName>
</protein>
<dbReference type="Pfam" id="PF02615">
    <property type="entry name" value="Ldh_2"/>
    <property type="match status" value="2"/>
</dbReference>
<dbReference type="InterPro" id="IPR036111">
    <property type="entry name" value="Mal/L-sulfo/L-lacto_DH-like_sf"/>
</dbReference>
<organism evidence="2 3">
    <name type="scientific">Syphacia muris</name>
    <dbReference type="NCBI Taxonomy" id="451379"/>
    <lineage>
        <taxon>Eukaryota</taxon>
        <taxon>Metazoa</taxon>
        <taxon>Ecdysozoa</taxon>
        <taxon>Nematoda</taxon>
        <taxon>Chromadorea</taxon>
        <taxon>Rhabditida</taxon>
        <taxon>Spirurina</taxon>
        <taxon>Oxyuridomorpha</taxon>
        <taxon>Oxyuroidea</taxon>
        <taxon>Oxyuridae</taxon>
        <taxon>Syphacia</taxon>
    </lineage>
</organism>
<dbReference type="Gene3D" id="3.30.60.50">
    <property type="entry name" value="Hypothetical oxidoreductase yiak, domain 3"/>
    <property type="match status" value="1"/>
</dbReference>
<dbReference type="Gene3D" id="3.30.1370.60">
    <property type="entry name" value="Hypothetical oxidoreductase yiak, domain 2"/>
    <property type="match status" value="2"/>
</dbReference>
<dbReference type="AlphaFoldDB" id="A0A0N5AUT6"/>
<evidence type="ECO:0000313" key="2">
    <source>
        <dbReference type="Proteomes" id="UP000046393"/>
    </source>
</evidence>
<sequence length="386" mass="42423">MTSFRFVQIRNFIVKCLAKYDCNLEHAGQLADTLICADYRGHYSHGISRLYVYVEDIATKSCAASGKPKILKRKGATAWVDGQNLLGPVVGNYCMQLAVDIAKDVGIGWVVVKNSNHFGTCGWYVQRAINNGMLGMVFTNTSPCVFPTRSAEKCIGSNPICMAAPSEDGDSFFLDMAASTVAYGKVCLEVLYNNKDALDGKDKQKYGKIELEDECGVEKIPETWGTDCNGEVTVDPKSVLSGGGLQPLGGCEETGGYKGTGLCMMVEILCGILGGAAFGRNIRQWRSTEENADLGHCFIAIDPECFAPGFAHRLHQFLTETRNSKRISDDKPVLVAGDRERMHMTMCDEMGGIVYDKIQLQHLVRAFFFASVFVQRIQQNSTNLFC</sequence>
<evidence type="ECO:0000313" key="3">
    <source>
        <dbReference type="WBParaSite" id="SMUV_0000862901-mRNA-1"/>
    </source>
</evidence>